<dbReference type="HAMAP" id="MF_00143">
    <property type="entry name" value="UPF0114"/>
    <property type="match status" value="1"/>
</dbReference>
<dbReference type="AlphaFoldDB" id="A0A6J7FM32"/>
<dbReference type="EMBL" id="CAEZWR010000047">
    <property type="protein sequence ID" value="CAB4661076.1"/>
    <property type="molecule type" value="Genomic_DNA"/>
</dbReference>
<evidence type="ECO:0000256" key="6">
    <source>
        <dbReference type="ARBA" id="ARBA00023136"/>
    </source>
</evidence>
<evidence type="ECO:0000313" key="10">
    <source>
        <dbReference type="EMBL" id="CAB4893900.1"/>
    </source>
</evidence>
<reference evidence="10" key="1">
    <citation type="submission" date="2020-05" db="EMBL/GenBank/DDBJ databases">
        <authorList>
            <person name="Chiriac C."/>
            <person name="Salcher M."/>
            <person name="Ghai R."/>
            <person name="Kavagutti S V."/>
        </authorList>
    </citation>
    <scope>NUCLEOTIDE SEQUENCE</scope>
</reference>
<dbReference type="PANTHER" id="PTHR38596:SF1">
    <property type="entry name" value="UPF0114 PROTEIN YQHA"/>
    <property type="match status" value="1"/>
</dbReference>
<name>A0A6J7FM32_9ZZZZ</name>
<feature type="transmembrane region" description="Helical" evidence="7">
    <location>
        <begin position="32"/>
        <end position="53"/>
    </location>
</feature>
<evidence type="ECO:0000256" key="4">
    <source>
        <dbReference type="ARBA" id="ARBA00022692"/>
    </source>
</evidence>
<comment type="subcellular location">
    <subcellularLocation>
        <location evidence="1">Cell membrane</location>
        <topology evidence="1">Multi-pass membrane protein</topology>
    </subcellularLocation>
</comment>
<feature type="transmembrane region" description="Helical" evidence="7">
    <location>
        <begin position="157"/>
        <end position="179"/>
    </location>
</feature>
<evidence type="ECO:0000313" key="9">
    <source>
        <dbReference type="EMBL" id="CAB4661076.1"/>
    </source>
</evidence>
<organism evidence="10">
    <name type="scientific">freshwater metagenome</name>
    <dbReference type="NCBI Taxonomy" id="449393"/>
    <lineage>
        <taxon>unclassified sequences</taxon>
        <taxon>metagenomes</taxon>
        <taxon>ecological metagenomes</taxon>
    </lineage>
</organism>
<feature type="transmembrane region" description="Helical" evidence="7">
    <location>
        <begin position="126"/>
        <end position="145"/>
    </location>
</feature>
<evidence type="ECO:0000256" key="3">
    <source>
        <dbReference type="ARBA" id="ARBA00022475"/>
    </source>
</evidence>
<dbReference type="InterPro" id="IPR020761">
    <property type="entry name" value="UPF0114_bac"/>
</dbReference>
<evidence type="ECO:0000256" key="7">
    <source>
        <dbReference type="SAM" id="Phobius"/>
    </source>
</evidence>
<sequence length="218" mass="24452">MTKNPHPHGGGIVGRFKSFEHGVEVMLFNGRWLLMPFYIGLLLGLFVLVIKFAQEFWHLLTITSGASLKETTISLLELLDIVLLANLIIIVIFSGYENFVSKISVAKDTEDRPSWMGKVDFSGLKIKLIGSLVAISVIQLLAVFLEPEMTDTDQIFWMIMIHLTFVVSGVLFAVMDYIADKRASLDIAAEKAALELRIMEKKNGFREGYAEALDPQQE</sequence>
<keyword evidence="5 7" id="KW-1133">Transmembrane helix</keyword>
<feature type="transmembrane region" description="Helical" evidence="7">
    <location>
        <begin position="73"/>
        <end position="93"/>
    </location>
</feature>
<evidence type="ECO:0000256" key="2">
    <source>
        <dbReference type="ARBA" id="ARBA00005774"/>
    </source>
</evidence>
<dbReference type="EMBL" id="CAEZVB010000017">
    <property type="protein sequence ID" value="CAB4618397.1"/>
    <property type="molecule type" value="Genomic_DNA"/>
</dbReference>
<gene>
    <name evidence="8" type="ORF">UFOPK1908_00564</name>
    <name evidence="9" type="ORF">UFOPK2282_00546</name>
    <name evidence="10" type="ORF">UFOPK3576_00072</name>
</gene>
<keyword evidence="3" id="KW-1003">Cell membrane</keyword>
<dbReference type="NCBIfam" id="TIGR00645">
    <property type="entry name" value="HI0507"/>
    <property type="match status" value="1"/>
</dbReference>
<proteinExistence type="inferred from homology"/>
<dbReference type="GO" id="GO:0005886">
    <property type="term" value="C:plasma membrane"/>
    <property type="evidence" value="ECO:0007669"/>
    <property type="project" value="UniProtKB-SubCell"/>
</dbReference>
<dbReference type="EMBL" id="CAFBMO010000002">
    <property type="protein sequence ID" value="CAB4893900.1"/>
    <property type="molecule type" value="Genomic_DNA"/>
</dbReference>
<keyword evidence="4 7" id="KW-0812">Transmembrane</keyword>
<protein>
    <submittedName>
        <fullName evidence="10">Unannotated protein</fullName>
    </submittedName>
</protein>
<keyword evidence="6 7" id="KW-0472">Membrane</keyword>
<dbReference type="Pfam" id="PF03350">
    <property type="entry name" value="UPF0114"/>
    <property type="match status" value="1"/>
</dbReference>
<dbReference type="PANTHER" id="PTHR38596">
    <property type="entry name" value="UPF0114 PROTEIN YQHA"/>
    <property type="match status" value="1"/>
</dbReference>
<evidence type="ECO:0000256" key="1">
    <source>
        <dbReference type="ARBA" id="ARBA00004651"/>
    </source>
</evidence>
<comment type="similarity">
    <text evidence="2">Belongs to the UPF0114 family.</text>
</comment>
<evidence type="ECO:0000313" key="8">
    <source>
        <dbReference type="EMBL" id="CAB4618397.1"/>
    </source>
</evidence>
<accession>A0A6J7FM32</accession>
<dbReference type="InterPro" id="IPR005134">
    <property type="entry name" value="UPF0114"/>
</dbReference>
<evidence type="ECO:0000256" key="5">
    <source>
        <dbReference type="ARBA" id="ARBA00022989"/>
    </source>
</evidence>